<dbReference type="EC" id="2.1.1.72" evidence="2"/>
<gene>
    <name evidence="8" type="ORF">IPN75_02760</name>
</gene>
<dbReference type="SUPFAM" id="SSF53335">
    <property type="entry name" value="S-adenosyl-L-methionine-dependent methyltransferases"/>
    <property type="match status" value="1"/>
</dbReference>
<dbReference type="GO" id="GO:0032259">
    <property type="term" value="P:methylation"/>
    <property type="evidence" value="ECO:0007669"/>
    <property type="project" value="UniProtKB-KW"/>
</dbReference>
<dbReference type="InterPro" id="IPR002052">
    <property type="entry name" value="DNA_methylase_N6_adenine_CS"/>
</dbReference>
<dbReference type="InterPro" id="IPR029063">
    <property type="entry name" value="SAM-dependent_MTases_sf"/>
</dbReference>
<dbReference type="Proteomes" id="UP000808146">
    <property type="component" value="Unassembled WGS sequence"/>
</dbReference>
<evidence type="ECO:0000256" key="1">
    <source>
        <dbReference type="ARBA" id="ARBA00006594"/>
    </source>
</evidence>
<feature type="domain" description="DNA methylase N-4/N-6" evidence="7">
    <location>
        <begin position="62"/>
        <end position="364"/>
    </location>
</feature>
<sequence>MPLLDWLNKSHALRAAAGVPFRLLEAVSSHGDVGGQNNDNWLIRGDNLEALKALLPFFAGRVKCIYIDPPYNTRSAFEHYDDNLEHSQWLSLIYPRLELLRELLAEDGSIWVSIDDNEAHYLKVVMDEVFGRGNFVTSFIWQKVDSPNDNKVPITPDHEFLLCYEKQKDKAGFRKKSDASLLDAYSQRDEMGRLYRDRLLKKNGKNSLREDRPTMFYPLTAPDGTVVYPIHDDGREANWAYGKSGVDQMVADSRLVWKQREKAGKMVWVPYTREYAPSCPERPHPTILLDVKTTRQAKSHQRDLLPHAQQFDTVKPEQLVQRVFEVATNPGDLVLDSFLGSGTTAAVAHKMGRRWIGIEMGEHARTHCLPRLEKVVAGEQGGISAAVNWSGGGGFRFFRLGQPVFLADGGINPEIRFATLAAWVWYQETRTPLLPPVGNEPTPLLGVHEGTACYLLYNGILGDRRPQGGNVLTGPLLASLDALVPHTGPRVVYGESSRLSPARLKALGITFRQIPYDIRAR</sequence>
<evidence type="ECO:0000256" key="5">
    <source>
        <dbReference type="ARBA" id="ARBA00022691"/>
    </source>
</evidence>
<keyword evidence="5" id="KW-0949">S-adenosyl-L-methionine</keyword>
<protein>
    <recommendedName>
        <fullName evidence="2">site-specific DNA-methyltransferase (adenine-specific)</fullName>
        <ecNumber evidence="2">2.1.1.72</ecNumber>
    </recommendedName>
</protein>
<dbReference type="InterPro" id="IPR002295">
    <property type="entry name" value="N4/N6-MTase_EcoPI_Mod-like"/>
</dbReference>
<evidence type="ECO:0000256" key="4">
    <source>
        <dbReference type="ARBA" id="ARBA00022679"/>
    </source>
</evidence>
<dbReference type="EMBL" id="JADKBR010000001">
    <property type="protein sequence ID" value="MBK8889369.1"/>
    <property type="molecule type" value="Genomic_DNA"/>
</dbReference>
<comment type="catalytic activity">
    <reaction evidence="6">
        <text>a 2'-deoxyadenosine in DNA + S-adenosyl-L-methionine = an N(6)-methyl-2'-deoxyadenosine in DNA + S-adenosyl-L-homocysteine + H(+)</text>
        <dbReference type="Rhea" id="RHEA:15197"/>
        <dbReference type="Rhea" id="RHEA-COMP:12418"/>
        <dbReference type="Rhea" id="RHEA-COMP:12419"/>
        <dbReference type="ChEBI" id="CHEBI:15378"/>
        <dbReference type="ChEBI" id="CHEBI:57856"/>
        <dbReference type="ChEBI" id="CHEBI:59789"/>
        <dbReference type="ChEBI" id="CHEBI:90615"/>
        <dbReference type="ChEBI" id="CHEBI:90616"/>
        <dbReference type="EC" id="2.1.1.72"/>
    </reaction>
</comment>
<comment type="caution">
    <text evidence="8">The sequence shown here is derived from an EMBL/GenBank/DDBJ whole genome shotgun (WGS) entry which is preliminary data.</text>
</comment>
<evidence type="ECO:0000313" key="9">
    <source>
        <dbReference type="Proteomes" id="UP000808146"/>
    </source>
</evidence>
<evidence type="ECO:0000313" key="8">
    <source>
        <dbReference type="EMBL" id="MBK8889369.1"/>
    </source>
</evidence>
<evidence type="ECO:0000256" key="3">
    <source>
        <dbReference type="ARBA" id="ARBA00022603"/>
    </source>
</evidence>
<dbReference type="InterPro" id="IPR002941">
    <property type="entry name" value="DNA_methylase_N4/N6"/>
</dbReference>
<dbReference type="GO" id="GO:0008170">
    <property type="term" value="F:N-methyltransferase activity"/>
    <property type="evidence" value="ECO:0007669"/>
    <property type="project" value="InterPro"/>
</dbReference>
<dbReference type="Pfam" id="PF01555">
    <property type="entry name" value="N6_N4_Mtase"/>
    <property type="match status" value="1"/>
</dbReference>
<dbReference type="PRINTS" id="PR00506">
    <property type="entry name" value="D21N6MTFRASE"/>
</dbReference>
<keyword evidence="3" id="KW-0489">Methyltransferase</keyword>
<dbReference type="PROSITE" id="PS00092">
    <property type="entry name" value="N6_MTASE"/>
    <property type="match status" value="1"/>
</dbReference>
<dbReference type="GO" id="GO:0003677">
    <property type="term" value="F:DNA binding"/>
    <property type="evidence" value="ECO:0007669"/>
    <property type="project" value="InterPro"/>
</dbReference>
<proteinExistence type="inferred from homology"/>
<evidence type="ECO:0000256" key="2">
    <source>
        <dbReference type="ARBA" id="ARBA00011900"/>
    </source>
</evidence>
<keyword evidence="4" id="KW-0808">Transferase</keyword>
<evidence type="ECO:0000256" key="6">
    <source>
        <dbReference type="ARBA" id="ARBA00047942"/>
    </source>
</evidence>
<dbReference type="AlphaFoldDB" id="A0A9D7QHR5"/>
<name>A0A9D7QHR5_9RHOO</name>
<dbReference type="GO" id="GO:0009007">
    <property type="term" value="F:site-specific DNA-methyltransferase (adenine-specific) activity"/>
    <property type="evidence" value="ECO:0007669"/>
    <property type="project" value="UniProtKB-EC"/>
</dbReference>
<accession>A0A9D7QHR5</accession>
<dbReference type="Gene3D" id="3.40.50.150">
    <property type="entry name" value="Vaccinia Virus protein VP39"/>
    <property type="match status" value="1"/>
</dbReference>
<organism evidence="8 9">
    <name type="scientific">Candidatus Dechloromonas phosphorivorans</name>
    <dbReference type="NCBI Taxonomy" id="2899244"/>
    <lineage>
        <taxon>Bacteria</taxon>
        <taxon>Pseudomonadati</taxon>
        <taxon>Pseudomonadota</taxon>
        <taxon>Betaproteobacteria</taxon>
        <taxon>Rhodocyclales</taxon>
        <taxon>Azonexaceae</taxon>
        <taxon>Dechloromonas</taxon>
    </lineage>
</organism>
<comment type="similarity">
    <text evidence="1">Belongs to the N(4)/N(6)-methyltransferase family.</text>
</comment>
<reference evidence="8" key="1">
    <citation type="submission" date="2020-10" db="EMBL/GenBank/DDBJ databases">
        <title>Connecting structure to function with the recovery of over 1000 high-quality activated sludge metagenome-assembled genomes encoding full-length rRNA genes using long-read sequencing.</title>
        <authorList>
            <person name="Singleton C.M."/>
            <person name="Petriglieri F."/>
            <person name="Kristensen J.M."/>
            <person name="Kirkegaard R.H."/>
            <person name="Michaelsen T.Y."/>
            <person name="Andersen M.H."/>
            <person name="Karst S.M."/>
            <person name="Dueholm M.S."/>
            <person name="Nielsen P.H."/>
            <person name="Albertsen M."/>
        </authorList>
    </citation>
    <scope>NUCLEOTIDE SEQUENCE</scope>
    <source>
        <strain evidence="8">OdNE_18-Q3-R46-58_BAT3C.305</strain>
    </source>
</reference>
<evidence type="ECO:0000259" key="7">
    <source>
        <dbReference type="Pfam" id="PF01555"/>
    </source>
</evidence>